<organism evidence="3">
    <name type="scientific">Siphoviridae sp. ctKeG8</name>
    <dbReference type="NCBI Taxonomy" id="2825443"/>
    <lineage>
        <taxon>Viruses</taxon>
        <taxon>Duplodnaviria</taxon>
        <taxon>Heunggongvirae</taxon>
        <taxon>Uroviricota</taxon>
        <taxon>Caudoviricetes</taxon>
    </lineage>
</organism>
<dbReference type="PANTHER" id="PTHR46558">
    <property type="entry name" value="TRACRIPTIONAL REGULATORY PROTEIN-RELATED-RELATED"/>
    <property type="match status" value="1"/>
</dbReference>
<sequence>MYINLRVLSTRKVLINYTFRVNIILKGVVLAVEFKDIIKKLRLERDLSQQELAEKTGLSASSIGMYEQGRRKPSFEVLELFADTFNVDMDYLLGRSSEPNKYSRILTRAQDELSKEELQSLENMAEYFLSRKKK</sequence>
<dbReference type="InterPro" id="IPR010982">
    <property type="entry name" value="Lambda_DNA-bd_dom_sf"/>
</dbReference>
<dbReference type="Pfam" id="PF01381">
    <property type="entry name" value="HTH_3"/>
    <property type="match status" value="1"/>
</dbReference>
<proteinExistence type="predicted"/>
<dbReference type="GO" id="GO:0003677">
    <property type="term" value="F:DNA binding"/>
    <property type="evidence" value="ECO:0007669"/>
    <property type="project" value="UniProtKB-KW"/>
</dbReference>
<dbReference type="CDD" id="cd00093">
    <property type="entry name" value="HTH_XRE"/>
    <property type="match status" value="1"/>
</dbReference>
<keyword evidence="1" id="KW-0238">DNA-binding</keyword>
<dbReference type="PROSITE" id="PS50943">
    <property type="entry name" value="HTH_CROC1"/>
    <property type="match status" value="1"/>
</dbReference>
<feature type="domain" description="HTH cro/C1-type" evidence="2">
    <location>
        <begin position="38"/>
        <end position="92"/>
    </location>
</feature>
<dbReference type="Gene3D" id="1.10.260.40">
    <property type="entry name" value="lambda repressor-like DNA-binding domains"/>
    <property type="match status" value="1"/>
</dbReference>
<dbReference type="SMART" id="SM00530">
    <property type="entry name" value="HTH_XRE"/>
    <property type="match status" value="1"/>
</dbReference>
<dbReference type="InterPro" id="IPR001387">
    <property type="entry name" value="Cro/C1-type_HTH"/>
</dbReference>
<dbReference type="EMBL" id="BK015388">
    <property type="protein sequence ID" value="DAE04461.1"/>
    <property type="molecule type" value="Genomic_DNA"/>
</dbReference>
<dbReference type="PANTHER" id="PTHR46558:SF11">
    <property type="entry name" value="HTH-TYPE TRANSCRIPTIONAL REGULATOR XRE"/>
    <property type="match status" value="1"/>
</dbReference>
<dbReference type="SUPFAM" id="SSF47413">
    <property type="entry name" value="lambda repressor-like DNA-binding domains"/>
    <property type="match status" value="1"/>
</dbReference>
<name>A0A8S5PCW9_9CAUD</name>
<accession>A0A8S5PCW9</accession>
<evidence type="ECO:0000256" key="1">
    <source>
        <dbReference type="ARBA" id="ARBA00023125"/>
    </source>
</evidence>
<protein>
    <submittedName>
        <fullName evidence="3">Repressor protein</fullName>
    </submittedName>
</protein>
<evidence type="ECO:0000313" key="3">
    <source>
        <dbReference type="EMBL" id="DAE04461.1"/>
    </source>
</evidence>
<evidence type="ECO:0000259" key="2">
    <source>
        <dbReference type="PROSITE" id="PS50943"/>
    </source>
</evidence>
<reference evidence="3" key="1">
    <citation type="journal article" date="2021" name="Proc. Natl. Acad. Sci. U.S.A.">
        <title>A Catalog of Tens of Thousands of Viruses from Human Metagenomes Reveals Hidden Associations with Chronic Diseases.</title>
        <authorList>
            <person name="Tisza M.J."/>
            <person name="Buck C.B."/>
        </authorList>
    </citation>
    <scope>NUCLEOTIDE SEQUENCE</scope>
    <source>
        <strain evidence="3">CtKeG8</strain>
    </source>
</reference>